<sequence>MPLKQFHFHGKNMQKLHKYFHPSILPAEYDGELPEFSNSEWSKHMESTADYLTTIFSYGYEKKNKKSR</sequence>
<comment type="caution">
    <text evidence="1">The sequence shown here is derived from an EMBL/GenBank/DDBJ whole genome shotgun (WGS) entry which is preliminary data.</text>
</comment>
<dbReference type="EMBL" id="BGPR01201881">
    <property type="protein sequence ID" value="GBN20101.1"/>
    <property type="molecule type" value="Genomic_DNA"/>
</dbReference>
<organism evidence="1 2">
    <name type="scientific">Araneus ventricosus</name>
    <name type="common">Orbweaver spider</name>
    <name type="synonym">Epeira ventricosa</name>
    <dbReference type="NCBI Taxonomy" id="182803"/>
    <lineage>
        <taxon>Eukaryota</taxon>
        <taxon>Metazoa</taxon>
        <taxon>Ecdysozoa</taxon>
        <taxon>Arthropoda</taxon>
        <taxon>Chelicerata</taxon>
        <taxon>Arachnida</taxon>
        <taxon>Araneae</taxon>
        <taxon>Araneomorphae</taxon>
        <taxon>Entelegynae</taxon>
        <taxon>Araneoidea</taxon>
        <taxon>Araneidae</taxon>
        <taxon>Araneus</taxon>
    </lineage>
</organism>
<keyword evidence="2" id="KW-1185">Reference proteome</keyword>
<dbReference type="OrthoDB" id="7837562at2759"/>
<dbReference type="Proteomes" id="UP000499080">
    <property type="component" value="Unassembled WGS sequence"/>
</dbReference>
<dbReference type="Gene3D" id="3.40.525.10">
    <property type="entry name" value="CRAL-TRIO lipid binding domain"/>
    <property type="match status" value="1"/>
</dbReference>
<gene>
    <name evidence="1" type="ORF">AVEN_128954_1</name>
</gene>
<reference evidence="1 2" key="1">
    <citation type="journal article" date="2019" name="Sci. Rep.">
        <title>Orb-weaving spider Araneus ventricosus genome elucidates the spidroin gene catalogue.</title>
        <authorList>
            <person name="Kono N."/>
            <person name="Nakamura H."/>
            <person name="Ohtoshi R."/>
            <person name="Moran D.A.P."/>
            <person name="Shinohara A."/>
            <person name="Yoshida Y."/>
            <person name="Fujiwara M."/>
            <person name="Mori M."/>
            <person name="Tomita M."/>
            <person name="Arakawa K."/>
        </authorList>
    </citation>
    <scope>NUCLEOTIDE SEQUENCE [LARGE SCALE GENOMIC DNA]</scope>
</reference>
<dbReference type="AlphaFoldDB" id="A0A4Y2LZ93"/>
<protein>
    <recommendedName>
        <fullName evidence="3">CRAL-TRIO domain-containing protein</fullName>
    </recommendedName>
</protein>
<accession>A0A4Y2LZ93</accession>
<evidence type="ECO:0008006" key="3">
    <source>
        <dbReference type="Google" id="ProtNLM"/>
    </source>
</evidence>
<evidence type="ECO:0000313" key="1">
    <source>
        <dbReference type="EMBL" id="GBN20101.1"/>
    </source>
</evidence>
<name>A0A4Y2LZ93_ARAVE</name>
<dbReference type="SUPFAM" id="SSF52087">
    <property type="entry name" value="CRAL/TRIO domain"/>
    <property type="match status" value="1"/>
</dbReference>
<evidence type="ECO:0000313" key="2">
    <source>
        <dbReference type="Proteomes" id="UP000499080"/>
    </source>
</evidence>
<proteinExistence type="predicted"/>
<dbReference type="InterPro" id="IPR036865">
    <property type="entry name" value="CRAL-TRIO_dom_sf"/>
</dbReference>